<protein>
    <submittedName>
        <fullName evidence="1">Uncharacterized protein</fullName>
    </submittedName>
</protein>
<name>A0A0A9EZN3_ARUDO</name>
<reference evidence="1" key="2">
    <citation type="journal article" date="2015" name="Data Brief">
        <title>Shoot transcriptome of the giant reed, Arundo donax.</title>
        <authorList>
            <person name="Barrero R.A."/>
            <person name="Guerrero F.D."/>
            <person name="Moolhuijzen P."/>
            <person name="Goolsby J.A."/>
            <person name="Tidwell J."/>
            <person name="Bellgard S.E."/>
            <person name="Bellgard M.I."/>
        </authorList>
    </citation>
    <scope>NUCLEOTIDE SEQUENCE</scope>
    <source>
        <tissue evidence="1">Shoot tissue taken approximately 20 cm above the soil surface</tissue>
    </source>
</reference>
<organism evidence="1">
    <name type="scientific">Arundo donax</name>
    <name type="common">Giant reed</name>
    <name type="synonym">Donax arundinaceus</name>
    <dbReference type="NCBI Taxonomy" id="35708"/>
    <lineage>
        <taxon>Eukaryota</taxon>
        <taxon>Viridiplantae</taxon>
        <taxon>Streptophyta</taxon>
        <taxon>Embryophyta</taxon>
        <taxon>Tracheophyta</taxon>
        <taxon>Spermatophyta</taxon>
        <taxon>Magnoliopsida</taxon>
        <taxon>Liliopsida</taxon>
        <taxon>Poales</taxon>
        <taxon>Poaceae</taxon>
        <taxon>PACMAD clade</taxon>
        <taxon>Arundinoideae</taxon>
        <taxon>Arundineae</taxon>
        <taxon>Arundo</taxon>
    </lineage>
</organism>
<evidence type="ECO:0000313" key="1">
    <source>
        <dbReference type="EMBL" id="JAE05527.1"/>
    </source>
</evidence>
<dbReference type="AlphaFoldDB" id="A0A0A9EZN3"/>
<sequence length="111" mass="12833">MDLLSKSKWRRRTEGPKNCRNHVRIYVNSCADHLGKQFECLLLQSILSKSNQNHSQENLIRIQTRAEHTQGILHQSTFGKHIHEPTLDMEIGVESSLHNKPMNLLSFPCCK</sequence>
<proteinExistence type="predicted"/>
<accession>A0A0A9EZN3</accession>
<dbReference type="EMBL" id="GBRH01192369">
    <property type="protein sequence ID" value="JAE05527.1"/>
    <property type="molecule type" value="Transcribed_RNA"/>
</dbReference>
<reference evidence="1" key="1">
    <citation type="submission" date="2014-09" db="EMBL/GenBank/DDBJ databases">
        <authorList>
            <person name="Magalhaes I.L.F."/>
            <person name="Oliveira U."/>
            <person name="Santos F.R."/>
            <person name="Vidigal T.H.D.A."/>
            <person name="Brescovit A.D."/>
            <person name="Santos A.J."/>
        </authorList>
    </citation>
    <scope>NUCLEOTIDE SEQUENCE</scope>
    <source>
        <tissue evidence="1">Shoot tissue taken approximately 20 cm above the soil surface</tissue>
    </source>
</reference>